<protein>
    <recommendedName>
        <fullName evidence="3">G-patch domain-containing protein</fullName>
    </recommendedName>
</protein>
<evidence type="ECO:0000313" key="5">
    <source>
        <dbReference type="Proteomes" id="UP000828390"/>
    </source>
</evidence>
<feature type="compositionally biased region" description="Polar residues" evidence="2">
    <location>
        <begin position="96"/>
        <end position="109"/>
    </location>
</feature>
<dbReference type="PANTHER" id="PTHR12323:SF0">
    <property type="entry name" value="CALCIUM HOMEOSTASIS ENDOPLASMIC RETICULUM PROTEIN"/>
    <property type="match status" value="1"/>
</dbReference>
<feature type="region of interest" description="Disordered" evidence="2">
    <location>
        <begin position="269"/>
        <end position="417"/>
    </location>
</feature>
<dbReference type="PROSITE" id="PS50174">
    <property type="entry name" value="G_PATCH"/>
    <property type="match status" value="1"/>
</dbReference>
<evidence type="ECO:0000256" key="1">
    <source>
        <dbReference type="SAM" id="Coils"/>
    </source>
</evidence>
<keyword evidence="1" id="KW-0175">Coiled coil</keyword>
<feature type="compositionally biased region" description="Basic and acidic residues" evidence="2">
    <location>
        <begin position="408"/>
        <end position="417"/>
    </location>
</feature>
<name>A0A9D4E6G9_DREPO</name>
<dbReference type="Pfam" id="PF25127">
    <property type="entry name" value="DUF7819"/>
    <property type="match status" value="1"/>
</dbReference>
<evidence type="ECO:0000256" key="2">
    <source>
        <dbReference type="SAM" id="MobiDB-lite"/>
    </source>
</evidence>
<gene>
    <name evidence="4" type="ORF">DPMN_175036</name>
</gene>
<feature type="compositionally biased region" description="Low complexity" evidence="2">
    <location>
        <begin position="291"/>
        <end position="314"/>
    </location>
</feature>
<dbReference type="AlphaFoldDB" id="A0A9D4E6G9"/>
<organism evidence="4 5">
    <name type="scientific">Dreissena polymorpha</name>
    <name type="common">Zebra mussel</name>
    <name type="synonym">Mytilus polymorpha</name>
    <dbReference type="NCBI Taxonomy" id="45954"/>
    <lineage>
        <taxon>Eukaryota</taxon>
        <taxon>Metazoa</taxon>
        <taxon>Spiralia</taxon>
        <taxon>Lophotrochozoa</taxon>
        <taxon>Mollusca</taxon>
        <taxon>Bivalvia</taxon>
        <taxon>Autobranchia</taxon>
        <taxon>Heteroconchia</taxon>
        <taxon>Euheterodonta</taxon>
        <taxon>Imparidentia</taxon>
        <taxon>Neoheterodontei</taxon>
        <taxon>Myida</taxon>
        <taxon>Dreissenoidea</taxon>
        <taxon>Dreissenidae</taxon>
        <taxon>Dreissena</taxon>
    </lineage>
</organism>
<accession>A0A9D4E6G9</accession>
<feature type="coiled-coil region" evidence="1">
    <location>
        <begin position="45"/>
        <end position="72"/>
    </location>
</feature>
<reference evidence="4" key="1">
    <citation type="journal article" date="2019" name="bioRxiv">
        <title>The Genome of the Zebra Mussel, Dreissena polymorpha: A Resource for Invasive Species Research.</title>
        <authorList>
            <person name="McCartney M.A."/>
            <person name="Auch B."/>
            <person name="Kono T."/>
            <person name="Mallez S."/>
            <person name="Zhang Y."/>
            <person name="Obille A."/>
            <person name="Becker A."/>
            <person name="Abrahante J.E."/>
            <person name="Garbe J."/>
            <person name="Badalamenti J.P."/>
            <person name="Herman A."/>
            <person name="Mangelson H."/>
            <person name="Liachko I."/>
            <person name="Sullivan S."/>
            <person name="Sone E.D."/>
            <person name="Koren S."/>
            <person name="Silverstein K.A.T."/>
            <person name="Beckman K.B."/>
            <person name="Gohl D.M."/>
        </authorList>
    </citation>
    <scope>NUCLEOTIDE SEQUENCE</scope>
    <source>
        <strain evidence="4">Duluth1</strain>
        <tissue evidence="4">Whole animal</tissue>
    </source>
</reference>
<dbReference type="InterPro" id="IPR000467">
    <property type="entry name" value="G_patch_dom"/>
</dbReference>
<feature type="region of interest" description="Disordered" evidence="2">
    <location>
        <begin position="96"/>
        <end position="141"/>
    </location>
</feature>
<dbReference type="InterPro" id="IPR056721">
    <property type="entry name" value="DUF7819"/>
</dbReference>
<evidence type="ECO:0000259" key="3">
    <source>
        <dbReference type="PROSITE" id="PS50174"/>
    </source>
</evidence>
<dbReference type="GO" id="GO:0006874">
    <property type="term" value="P:intracellular calcium ion homeostasis"/>
    <property type="evidence" value="ECO:0007669"/>
    <property type="project" value="TreeGrafter"/>
</dbReference>
<proteinExistence type="predicted"/>
<dbReference type="EMBL" id="JAIWYP010000009">
    <property type="protein sequence ID" value="KAH3773668.1"/>
    <property type="molecule type" value="Genomic_DNA"/>
</dbReference>
<sequence>MKDPDQALSKFHADLLIENGGLVSQISSGVQMQYQSLQKQHNDFVTHLQAQLQQLQSHLSHLQTQLAQAQAAVITQSIASQIAVSAPPLDVISQQTSDGFQPNRPQGFNPSPFGPSMAPFNRPPMGPGPGGPGTQPMHPPPFDYHAPWAGPPPPVSSAGPPGFPLPDFSKPPPGFPPAGIPRLPPPDIDLTPAVPYYELPAGLMAPLVKLEDHDYRPLDPRDIRLPPPMPPSDRLLAAVEAFYSPPFHDRPRDSEGWEKLGLYEFFKAKQKARKMKEQDEESRSRSRSRSGSRSQSRSRSQSGSESGSRSGSQSPKREPSPPPRRRRYNSDSNNSPERQDRSKSNSPLPYRQSSNSPPPRRRSPSPPPRRRERSRSPSEERERSKSRSPTPPMFSTDQFLAAAAAAKTTEKLGEENKGHMLLRKMGWGGKGLGAKEQGIVNPIEAAEVRDRTDMYKGIGNEHDPFEQFRKNKAQGFITRMQAREIPPTEVKKKRPDT</sequence>
<dbReference type="GO" id="GO:0048471">
    <property type="term" value="C:perinuclear region of cytoplasm"/>
    <property type="evidence" value="ECO:0007669"/>
    <property type="project" value="TreeGrafter"/>
</dbReference>
<feature type="compositionally biased region" description="Basic and acidic residues" evidence="2">
    <location>
        <begin position="275"/>
        <end position="284"/>
    </location>
</feature>
<reference evidence="4" key="2">
    <citation type="submission" date="2020-11" db="EMBL/GenBank/DDBJ databases">
        <authorList>
            <person name="McCartney M.A."/>
            <person name="Auch B."/>
            <person name="Kono T."/>
            <person name="Mallez S."/>
            <person name="Becker A."/>
            <person name="Gohl D.M."/>
            <person name="Silverstein K.A.T."/>
            <person name="Koren S."/>
            <person name="Bechman K.B."/>
            <person name="Herman A."/>
            <person name="Abrahante J.E."/>
            <person name="Garbe J."/>
        </authorList>
    </citation>
    <scope>NUCLEOTIDE SEQUENCE</scope>
    <source>
        <strain evidence="4">Duluth1</strain>
        <tissue evidence="4">Whole animal</tissue>
    </source>
</reference>
<dbReference type="SMART" id="SM00443">
    <property type="entry name" value="G_patch"/>
    <property type="match status" value="1"/>
</dbReference>
<dbReference type="Proteomes" id="UP000828390">
    <property type="component" value="Unassembled WGS sequence"/>
</dbReference>
<feature type="compositionally biased region" description="Basic and acidic residues" evidence="2">
    <location>
        <begin position="374"/>
        <end position="385"/>
    </location>
</feature>
<evidence type="ECO:0000313" key="4">
    <source>
        <dbReference type="EMBL" id="KAH3773668.1"/>
    </source>
</evidence>
<dbReference type="Pfam" id="PF01585">
    <property type="entry name" value="G-patch"/>
    <property type="match status" value="1"/>
</dbReference>
<dbReference type="PANTHER" id="PTHR12323">
    <property type="entry name" value="SR-RELATED CTD ASSOCIATED FACTOR 6"/>
    <property type="match status" value="1"/>
</dbReference>
<feature type="domain" description="G-patch" evidence="3">
    <location>
        <begin position="414"/>
        <end position="463"/>
    </location>
</feature>
<dbReference type="GO" id="GO:0003676">
    <property type="term" value="F:nucleic acid binding"/>
    <property type="evidence" value="ECO:0007669"/>
    <property type="project" value="InterPro"/>
</dbReference>
<feature type="compositionally biased region" description="Basic residues" evidence="2">
    <location>
        <begin position="359"/>
        <end position="373"/>
    </location>
</feature>
<keyword evidence="5" id="KW-1185">Reference proteome</keyword>
<feature type="compositionally biased region" description="Pro residues" evidence="2">
    <location>
        <begin position="121"/>
        <end position="130"/>
    </location>
</feature>
<comment type="caution">
    <text evidence="4">The sequence shown here is derived from an EMBL/GenBank/DDBJ whole genome shotgun (WGS) entry which is preliminary data.</text>
</comment>